<evidence type="ECO:0000259" key="3">
    <source>
        <dbReference type="PROSITE" id="PS50994"/>
    </source>
</evidence>
<dbReference type="Pfam" id="PF00665">
    <property type="entry name" value="rve"/>
    <property type="match status" value="1"/>
</dbReference>
<gene>
    <name evidence="4" type="ORF">AB0C36_43115</name>
</gene>
<dbReference type="InterPro" id="IPR009057">
    <property type="entry name" value="Homeodomain-like_sf"/>
</dbReference>
<evidence type="ECO:0000313" key="4">
    <source>
        <dbReference type="EMBL" id="MEU8140260.1"/>
    </source>
</evidence>
<comment type="function">
    <text evidence="1">Involved in the transposition of the insertion sequence.</text>
</comment>
<accession>A0ABV3DWY1</accession>
<dbReference type="EMBL" id="JBEZFP010000289">
    <property type="protein sequence ID" value="MEU8140260.1"/>
    <property type="molecule type" value="Genomic_DNA"/>
</dbReference>
<dbReference type="Pfam" id="PF13333">
    <property type="entry name" value="rve_2"/>
    <property type="match status" value="1"/>
</dbReference>
<dbReference type="InterPro" id="IPR048020">
    <property type="entry name" value="Transpos_IS3"/>
</dbReference>
<dbReference type="InterPro" id="IPR036397">
    <property type="entry name" value="RNaseH_sf"/>
</dbReference>
<reference evidence="4 5" key="1">
    <citation type="submission" date="2024-06" db="EMBL/GenBank/DDBJ databases">
        <title>The Natural Products Discovery Center: Release of the First 8490 Sequenced Strains for Exploring Actinobacteria Biosynthetic Diversity.</title>
        <authorList>
            <person name="Kalkreuter E."/>
            <person name="Kautsar S.A."/>
            <person name="Yang D."/>
            <person name="Bader C.D."/>
            <person name="Teijaro C.N."/>
            <person name="Fluegel L."/>
            <person name="Davis C.M."/>
            <person name="Simpson J.R."/>
            <person name="Lauterbach L."/>
            <person name="Steele A.D."/>
            <person name="Gui C."/>
            <person name="Meng S."/>
            <person name="Li G."/>
            <person name="Viehrig K."/>
            <person name="Ye F."/>
            <person name="Su P."/>
            <person name="Kiefer A.F."/>
            <person name="Nichols A."/>
            <person name="Cepeda A.J."/>
            <person name="Yan W."/>
            <person name="Fan B."/>
            <person name="Jiang Y."/>
            <person name="Adhikari A."/>
            <person name="Zheng C.-J."/>
            <person name="Schuster L."/>
            <person name="Cowan T.M."/>
            <person name="Smanski M.J."/>
            <person name="Chevrette M.G."/>
            <person name="De Carvalho L.P.S."/>
            <person name="Shen B."/>
        </authorList>
    </citation>
    <scope>NUCLEOTIDE SEQUENCE [LARGE SCALE GENOMIC DNA]</scope>
    <source>
        <strain evidence="4 5">NPDC048946</strain>
    </source>
</reference>
<name>A0ABV3DWY1_9ACTN</name>
<dbReference type="PANTHER" id="PTHR46889">
    <property type="entry name" value="TRANSPOSASE INSF FOR INSERTION SEQUENCE IS3B-RELATED"/>
    <property type="match status" value="1"/>
</dbReference>
<dbReference type="Pfam" id="PF01527">
    <property type="entry name" value="HTH_Tnp_1"/>
    <property type="match status" value="1"/>
</dbReference>
<sequence>MGRPFTYPLELRQRAVRMVAEVRGDYPTESAAMSAVAAKLGIASRETLRKWVRQEQVDTGERAGTTTDEAEEIKRLRRENAELKRANEILKAASGFLRGRARPATHALVAFIDEHRDRFGGVEPICHVLTGHGVSIAPSTYYAHRQRLRRPSARTVRDAELKAVIREVFDANFRVYGARKIWRELHRRGHPAARCTVERLMRDLGIAGAVRGKRIVTTIRDPAASRAPDLVDRDFVAPAPNRCWVADFTHVAARAGVVYVAFVVDTFSRRIVGWSASMSKQTQLVLDAVEMGLWQRDRDGRPHVPGELVHHSDAGSQYTSFRLAAHLDRAGIAASIGSVGDAYDNALMESAIGLFKTELIKPRQPWASLSQVELATAEWIDWYNHRRLHGEIGHLPPVEYEANYYQTTAKPHVTATI</sequence>
<keyword evidence="5" id="KW-1185">Reference proteome</keyword>
<dbReference type="InterPro" id="IPR012337">
    <property type="entry name" value="RNaseH-like_sf"/>
</dbReference>
<dbReference type="NCBIfam" id="NF033516">
    <property type="entry name" value="transpos_IS3"/>
    <property type="match status" value="1"/>
</dbReference>
<dbReference type="SUPFAM" id="SSF46689">
    <property type="entry name" value="Homeodomain-like"/>
    <property type="match status" value="1"/>
</dbReference>
<dbReference type="InterPro" id="IPR025948">
    <property type="entry name" value="HTH-like_dom"/>
</dbReference>
<proteinExistence type="predicted"/>
<dbReference type="InterPro" id="IPR050900">
    <property type="entry name" value="Transposase_IS3/IS150/IS904"/>
</dbReference>
<dbReference type="Pfam" id="PF13276">
    <property type="entry name" value="HTH_21"/>
    <property type="match status" value="1"/>
</dbReference>
<dbReference type="PANTHER" id="PTHR46889:SF4">
    <property type="entry name" value="TRANSPOSASE INSO FOR INSERTION SEQUENCE ELEMENT IS911B-RELATED"/>
    <property type="match status" value="1"/>
</dbReference>
<dbReference type="InterPro" id="IPR036388">
    <property type="entry name" value="WH-like_DNA-bd_sf"/>
</dbReference>
<dbReference type="RefSeq" id="WP_358365285.1">
    <property type="nucleotide sequence ID" value="NZ_JBEZFP010000289.1"/>
</dbReference>
<feature type="coiled-coil region" evidence="2">
    <location>
        <begin position="66"/>
        <end position="93"/>
    </location>
</feature>
<feature type="domain" description="Integrase catalytic" evidence="3">
    <location>
        <begin position="236"/>
        <end position="404"/>
    </location>
</feature>
<evidence type="ECO:0000256" key="1">
    <source>
        <dbReference type="ARBA" id="ARBA00002286"/>
    </source>
</evidence>
<dbReference type="Gene3D" id="3.30.420.10">
    <property type="entry name" value="Ribonuclease H-like superfamily/Ribonuclease H"/>
    <property type="match status" value="1"/>
</dbReference>
<comment type="caution">
    <text evidence="4">The sequence shown here is derived from an EMBL/GenBank/DDBJ whole genome shotgun (WGS) entry which is preliminary data.</text>
</comment>
<dbReference type="Proteomes" id="UP001551482">
    <property type="component" value="Unassembled WGS sequence"/>
</dbReference>
<evidence type="ECO:0000256" key="2">
    <source>
        <dbReference type="SAM" id="Coils"/>
    </source>
</evidence>
<dbReference type="Gene3D" id="1.10.10.10">
    <property type="entry name" value="Winged helix-like DNA-binding domain superfamily/Winged helix DNA-binding domain"/>
    <property type="match status" value="1"/>
</dbReference>
<keyword evidence="2" id="KW-0175">Coiled coil</keyword>
<dbReference type="SUPFAM" id="SSF53098">
    <property type="entry name" value="Ribonuclease H-like"/>
    <property type="match status" value="1"/>
</dbReference>
<protein>
    <submittedName>
        <fullName evidence="4">IS3 family transposase</fullName>
    </submittedName>
</protein>
<evidence type="ECO:0000313" key="5">
    <source>
        <dbReference type="Proteomes" id="UP001551482"/>
    </source>
</evidence>
<dbReference type="InterPro" id="IPR001584">
    <property type="entry name" value="Integrase_cat-core"/>
</dbReference>
<dbReference type="InterPro" id="IPR002514">
    <property type="entry name" value="Transposase_8"/>
</dbReference>
<dbReference type="PROSITE" id="PS50994">
    <property type="entry name" value="INTEGRASE"/>
    <property type="match status" value="1"/>
</dbReference>
<organism evidence="4 5">
    <name type="scientific">Streptodolium elevatio</name>
    <dbReference type="NCBI Taxonomy" id="3157996"/>
    <lineage>
        <taxon>Bacteria</taxon>
        <taxon>Bacillati</taxon>
        <taxon>Actinomycetota</taxon>
        <taxon>Actinomycetes</taxon>
        <taxon>Kitasatosporales</taxon>
        <taxon>Streptomycetaceae</taxon>
        <taxon>Streptodolium</taxon>
    </lineage>
</organism>